<dbReference type="InterPro" id="IPR002109">
    <property type="entry name" value="Glutaredoxin"/>
</dbReference>
<dbReference type="Proteomes" id="UP000001640">
    <property type="component" value="Chromosome 2"/>
</dbReference>
<dbReference type="SUPFAM" id="SSF52833">
    <property type="entry name" value="Thioredoxin-like"/>
    <property type="match status" value="2"/>
</dbReference>
<dbReference type="OMA" id="NGPRCGF"/>
<gene>
    <name evidence="5" type="primary">NCAS0B04890</name>
    <name evidence="5" type="ordered locus">NCAS_0B04890</name>
</gene>
<name>G0V9F7_NAUCA</name>
<evidence type="ECO:0000313" key="6">
    <source>
        <dbReference type="Proteomes" id="UP000001640"/>
    </source>
</evidence>
<dbReference type="PANTHER" id="PTHR10293">
    <property type="entry name" value="GLUTAREDOXIN FAMILY MEMBER"/>
    <property type="match status" value="1"/>
</dbReference>
<dbReference type="InterPro" id="IPR033658">
    <property type="entry name" value="GRX_PICOT-like"/>
</dbReference>
<keyword evidence="1" id="KW-0479">Metal-binding</keyword>
<dbReference type="GO" id="GO:0034599">
    <property type="term" value="P:cellular response to oxidative stress"/>
    <property type="evidence" value="ECO:0007669"/>
    <property type="project" value="EnsemblFungi"/>
</dbReference>
<dbReference type="GO" id="GO:1990229">
    <property type="term" value="C:iron-sulfur cluster assembly complex"/>
    <property type="evidence" value="ECO:0007669"/>
    <property type="project" value="EnsemblFungi"/>
</dbReference>
<keyword evidence="6" id="KW-1185">Reference proteome</keyword>
<organism evidence="5 6">
    <name type="scientific">Naumovozyma castellii</name>
    <name type="common">Yeast</name>
    <name type="synonym">Saccharomyces castellii</name>
    <dbReference type="NCBI Taxonomy" id="27288"/>
    <lineage>
        <taxon>Eukaryota</taxon>
        <taxon>Fungi</taxon>
        <taxon>Dikarya</taxon>
        <taxon>Ascomycota</taxon>
        <taxon>Saccharomycotina</taxon>
        <taxon>Saccharomycetes</taxon>
        <taxon>Saccharomycetales</taxon>
        <taxon>Saccharomycetaceae</taxon>
        <taxon>Naumovozyma</taxon>
    </lineage>
</organism>
<protein>
    <recommendedName>
        <fullName evidence="4">Thioredoxin domain-containing protein</fullName>
    </recommendedName>
</protein>
<dbReference type="GO" id="GO:0005634">
    <property type="term" value="C:nucleus"/>
    <property type="evidence" value="ECO:0007669"/>
    <property type="project" value="EnsemblFungi"/>
</dbReference>
<accession>G0V9F7</accession>
<dbReference type="HOGENOM" id="CLU_026126_12_0_1"/>
<keyword evidence="2" id="KW-0408">Iron</keyword>
<evidence type="ECO:0000313" key="5">
    <source>
        <dbReference type="EMBL" id="CCC68573.1"/>
    </source>
</evidence>
<reference evidence="5 6" key="1">
    <citation type="journal article" date="2011" name="Proc. Natl. Acad. Sci. U.S.A.">
        <title>Evolutionary erosion of yeast sex chromosomes by mating-type switching accidents.</title>
        <authorList>
            <person name="Gordon J.L."/>
            <person name="Armisen D."/>
            <person name="Proux-Wera E."/>
            <person name="Oheigeartaigh S.S."/>
            <person name="Byrne K.P."/>
            <person name="Wolfe K.H."/>
        </authorList>
    </citation>
    <scope>NUCLEOTIDE SEQUENCE [LARGE SCALE GENOMIC DNA]</scope>
    <source>
        <strain evidence="6">ATCC 76901 / BCRC 22586 / CBS 4309 / NBRC 1992 / NRRL Y-12630</strain>
    </source>
</reference>
<dbReference type="Pfam" id="PF00085">
    <property type="entry name" value="Thioredoxin"/>
    <property type="match status" value="1"/>
</dbReference>
<dbReference type="CDD" id="cd03028">
    <property type="entry name" value="GRX_PICOT_like"/>
    <property type="match status" value="1"/>
</dbReference>
<feature type="domain" description="Thioredoxin" evidence="4">
    <location>
        <begin position="1"/>
        <end position="112"/>
    </location>
</feature>
<dbReference type="Pfam" id="PF00462">
    <property type="entry name" value="Glutaredoxin"/>
    <property type="match status" value="1"/>
</dbReference>
<dbReference type="InterPro" id="IPR013766">
    <property type="entry name" value="Thioredoxin_domain"/>
</dbReference>
<dbReference type="GO" id="GO:0004364">
    <property type="term" value="F:glutathione transferase activity"/>
    <property type="evidence" value="ECO:0007669"/>
    <property type="project" value="EnsemblFungi"/>
</dbReference>
<evidence type="ECO:0000256" key="3">
    <source>
        <dbReference type="ARBA" id="ARBA00023014"/>
    </source>
</evidence>
<proteinExistence type="predicted"/>
<dbReference type="GO" id="GO:0015036">
    <property type="term" value="F:disulfide oxidoreductase activity"/>
    <property type="evidence" value="ECO:0007669"/>
    <property type="project" value="EnsemblFungi"/>
</dbReference>
<dbReference type="GO" id="GO:0046872">
    <property type="term" value="F:metal ion binding"/>
    <property type="evidence" value="ECO:0007669"/>
    <property type="project" value="UniProtKB-KW"/>
</dbReference>
<dbReference type="KEGG" id="ncs:NCAS_0B04890"/>
<dbReference type="InParanoid" id="G0V9F7"/>
<dbReference type="GO" id="GO:0005829">
    <property type="term" value="C:cytosol"/>
    <property type="evidence" value="ECO:0007669"/>
    <property type="project" value="TreeGrafter"/>
</dbReference>
<dbReference type="AlphaFoldDB" id="G0V9F7"/>
<evidence type="ECO:0000256" key="1">
    <source>
        <dbReference type="ARBA" id="ARBA00022723"/>
    </source>
</evidence>
<dbReference type="PANTHER" id="PTHR10293:SF73">
    <property type="entry name" value="GLUTAREDOXIN-3"/>
    <property type="match status" value="1"/>
</dbReference>
<evidence type="ECO:0000259" key="4">
    <source>
        <dbReference type="PROSITE" id="PS51352"/>
    </source>
</evidence>
<dbReference type="InterPro" id="IPR004480">
    <property type="entry name" value="Monothiol_GRX-rel"/>
</dbReference>
<dbReference type="eggNOG" id="KOG0911">
    <property type="taxonomic scope" value="Eukaryota"/>
</dbReference>
<dbReference type="PROSITE" id="PS51352">
    <property type="entry name" value="THIOREDOXIN_2"/>
    <property type="match status" value="1"/>
</dbReference>
<dbReference type="STRING" id="1064592.G0V9F7"/>
<dbReference type="GO" id="GO:0030036">
    <property type="term" value="P:actin cytoskeleton organization"/>
    <property type="evidence" value="ECO:0007669"/>
    <property type="project" value="EnsemblFungi"/>
</dbReference>
<reference key="2">
    <citation type="submission" date="2011-08" db="EMBL/GenBank/DDBJ databases">
        <title>Genome sequence of Naumovozyma castellii.</title>
        <authorList>
            <person name="Gordon J.L."/>
            <person name="Armisen D."/>
            <person name="Proux-Wera E."/>
            <person name="OhEigeartaigh S.S."/>
            <person name="Byrne K.P."/>
            <person name="Wolfe K.H."/>
        </authorList>
    </citation>
    <scope>NUCLEOTIDE SEQUENCE</scope>
    <source>
        <strain>Type strain:CBS 4309</strain>
    </source>
</reference>
<sequence length="274" mass="31592">MSVIQIESNEQFTKLTETPFPANNKLIVLYFYTKWAEPCKSTNELVSALSHEFRNENASFLAVDADINNEIVELFDVSIVPYFIFIQNGRVLEELSGDDPKKFVQILDQYLCISSTLFLNAQQGDNVNNHHHFRNSDSEDSVVSQYTAESEYTDEEINGQNEEKFDKKLSKLVQAAPVMVFLKGSPSEPKCGYSRQMVKILRENKIRFGFFDILRDDNVRKNMKRFSDWPTFPQLYINGEFQGGLDIVKETLEDDPEYFNHALNIKSTPKAKNL</sequence>
<dbReference type="RefSeq" id="XP_003674945.1">
    <property type="nucleotide sequence ID" value="XM_003674897.1"/>
</dbReference>
<evidence type="ECO:0000256" key="2">
    <source>
        <dbReference type="ARBA" id="ARBA00023004"/>
    </source>
</evidence>
<dbReference type="EMBL" id="HE576753">
    <property type="protein sequence ID" value="CCC68573.1"/>
    <property type="molecule type" value="Genomic_DNA"/>
</dbReference>
<keyword evidence="3" id="KW-0411">Iron-sulfur</keyword>
<dbReference type="FunFam" id="3.40.30.10:FF:000012">
    <property type="entry name" value="Monothiol glutaredoxin"/>
    <property type="match status" value="1"/>
</dbReference>
<dbReference type="InterPro" id="IPR036249">
    <property type="entry name" value="Thioredoxin-like_sf"/>
</dbReference>
<dbReference type="OrthoDB" id="415696at2759"/>
<dbReference type="GeneID" id="96902131"/>
<dbReference type="GO" id="GO:0061629">
    <property type="term" value="F:RNA polymerase II-specific DNA-binding transcription factor binding"/>
    <property type="evidence" value="ECO:0007669"/>
    <property type="project" value="EnsemblFungi"/>
</dbReference>
<dbReference type="PROSITE" id="PS51354">
    <property type="entry name" value="GLUTAREDOXIN_2"/>
    <property type="match status" value="1"/>
</dbReference>
<dbReference type="GO" id="GO:0006879">
    <property type="term" value="P:intracellular iron ion homeostasis"/>
    <property type="evidence" value="ECO:0007669"/>
    <property type="project" value="EnsemblFungi"/>
</dbReference>
<dbReference type="Gene3D" id="3.40.30.10">
    <property type="entry name" value="Glutaredoxin"/>
    <property type="match status" value="2"/>
</dbReference>
<dbReference type="GO" id="GO:0051537">
    <property type="term" value="F:2 iron, 2 sulfur cluster binding"/>
    <property type="evidence" value="ECO:0007669"/>
    <property type="project" value="TreeGrafter"/>
</dbReference>